<dbReference type="EMBL" id="JBFWIC010000008">
    <property type="protein sequence ID" value="MEZ0474566.1"/>
    <property type="molecule type" value="Genomic_DNA"/>
</dbReference>
<sequence length="279" mass="30727">MARSVVRTKYPNPRPGDGDYATVYNLGGNKIMTYWVGWYEAGTGGGGEPPRYKWYVSEAATPSAVAGAFSKLHSIYIQNGRSLILNFYEGGSNALGAGAQLASAQPALLAPSNDGDGCWEVRGTENAYDAAVSSAVRNDIRDYLTEYTEEHHVFGQYLWGILAAIRLFKSPYHNSYDVPLIWDHSFLDGGTIAYRYNWNSERLEHIDKTIEDCEGNTVPEKKEGIVGAQFRIRSNYSREIFSGYVDGFGGTVSFSGSMPWKCTGGTTSSGRVYVTCSQY</sequence>
<gene>
    <name evidence="1" type="ORF">AB6713_08030</name>
</gene>
<comment type="caution">
    <text evidence="1">The sequence shown here is derived from an EMBL/GenBank/DDBJ whole genome shotgun (WGS) entry which is preliminary data.</text>
</comment>
<dbReference type="Proteomes" id="UP001566331">
    <property type="component" value="Unassembled WGS sequence"/>
</dbReference>
<evidence type="ECO:0000313" key="2">
    <source>
        <dbReference type="Proteomes" id="UP001566331"/>
    </source>
</evidence>
<dbReference type="RefSeq" id="WP_370563888.1">
    <property type="nucleotide sequence ID" value="NZ_JBFWIB010000005.1"/>
</dbReference>
<protein>
    <submittedName>
        <fullName evidence="1">Uncharacterized protein</fullName>
    </submittedName>
</protein>
<accession>A0ABV4HP98</accession>
<keyword evidence="2" id="KW-1185">Reference proteome</keyword>
<organism evidence="1 2">
    <name type="scientific">Luteimonas salinilitoris</name>
    <dbReference type="NCBI Taxonomy" id="3237697"/>
    <lineage>
        <taxon>Bacteria</taxon>
        <taxon>Pseudomonadati</taxon>
        <taxon>Pseudomonadota</taxon>
        <taxon>Gammaproteobacteria</taxon>
        <taxon>Lysobacterales</taxon>
        <taxon>Lysobacteraceae</taxon>
        <taxon>Luteimonas</taxon>
    </lineage>
</organism>
<evidence type="ECO:0000313" key="1">
    <source>
        <dbReference type="EMBL" id="MEZ0474566.1"/>
    </source>
</evidence>
<name>A0ABV4HP98_9GAMM</name>
<reference evidence="1 2" key="1">
    <citation type="submission" date="2024-07" db="EMBL/GenBank/DDBJ databases">
        <title>Luteimonas salilacus sp. nov., isolated from the shore soil of Salt Lake in Tibet of China.</title>
        <authorList>
            <person name="Zhang X."/>
            <person name="Li A."/>
        </authorList>
    </citation>
    <scope>NUCLEOTIDE SEQUENCE [LARGE SCALE GENOMIC DNA]</scope>
    <source>
        <strain evidence="1 2">B3-2-R+30</strain>
    </source>
</reference>
<proteinExistence type="predicted"/>